<feature type="compositionally biased region" description="Polar residues" evidence="7">
    <location>
        <begin position="239"/>
        <end position="261"/>
    </location>
</feature>
<evidence type="ECO:0000313" key="10">
    <source>
        <dbReference type="Proteomes" id="UP000012073"/>
    </source>
</evidence>
<dbReference type="SMR" id="R7QKZ1"/>
<dbReference type="EMBL" id="HG002011">
    <property type="protein sequence ID" value="CDF39187.1"/>
    <property type="molecule type" value="Genomic_DNA"/>
</dbReference>
<organism evidence="9 10">
    <name type="scientific">Chondrus crispus</name>
    <name type="common">Carrageen Irish moss</name>
    <name type="synonym">Polymorpha crispa</name>
    <dbReference type="NCBI Taxonomy" id="2769"/>
    <lineage>
        <taxon>Eukaryota</taxon>
        <taxon>Rhodophyta</taxon>
        <taxon>Florideophyceae</taxon>
        <taxon>Rhodymeniophycidae</taxon>
        <taxon>Gigartinales</taxon>
        <taxon>Gigartinaceae</taxon>
        <taxon>Chondrus</taxon>
    </lineage>
</organism>
<gene>
    <name evidence="9" type="ORF">CHC_T00000160001</name>
</gene>
<evidence type="ECO:0000256" key="4">
    <source>
        <dbReference type="ARBA" id="ARBA00022670"/>
    </source>
</evidence>
<dbReference type="PhylomeDB" id="R7QKZ1"/>
<dbReference type="OrthoDB" id="409956at2759"/>
<dbReference type="GO" id="GO:0006508">
    <property type="term" value="P:proteolysis"/>
    <property type="evidence" value="ECO:0007669"/>
    <property type="project" value="UniProtKB-KW"/>
</dbReference>
<keyword evidence="10" id="KW-1185">Reference proteome</keyword>
<dbReference type="KEGG" id="ccp:CHC_T00000160001"/>
<evidence type="ECO:0000256" key="2">
    <source>
        <dbReference type="ARBA" id="ARBA00010407"/>
    </source>
</evidence>
<dbReference type="GO" id="GO:0004843">
    <property type="term" value="F:cysteine-type deubiquitinase activity"/>
    <property type="evidence" value="ECO:0007669"/>
    <property type="project" value="UniProtKB-EC"/>
</dbReference>
<protein>
    <recommendedName>
        <fullName evidence="3">ubiquitinyl hydrolase 1</fullName>
        <ecNumber evidence="3">3.4.19.12</ecNumber>
    </recommendedName>
</protein>
<keyword evidence="6" id="KW-0378">Hydrolase</keyword>
<dbReference type="Gene3D" id="3.90.70.80">
    <property type="match status" value="1"/>
</dbReference>
<evidence type="ECO:0000256" key="5">
    <source>
        <dbReference type="ARBA" id="ARBA00022786"/>
    </source>
</evidence>
<evidence type="ECO:0000256" key="6">
    <source>
        <dbReference type="ARBA" id="ARBA00022801"/>
    </source>
</evidence>
<name>R7QKZ1_CHOCR</name>
<feature type="domain" description="OTU" evidence="8">
    <location>
        <begin position="1"/>
        <end position="126"/>
    </location>
</feature>
<dbReference type="GO" id="GO:0061578">
    <property type="term" value="F:K63-linked deubiquitinase activity"/>
    <property type="evidence" value="ECO:0007669"/>
    <property type="project" value="TreeGrafter"/>
</dbReference>
<accession>R7QKZ1</accession>
<comment type="catalytic activity">
    <reaction evidence="1">
        <text>Thiol-dependent hydrolysis of ester, thioester, amide, peptide and isopeptide bonds formed by the C-terminal Gly of ubiquitin (a 76-residue protein attached to proteins as an intracellular targeting signal).</text>
        <dbReference type="EC" id="3.4.19.12"/>
    </reaction>
</comment>
<keyword evidence="5" id="KW-0833">Ubl conjugation pathway</keyword>
<comment type="similarity">
    <text evidence="2">Belongs to the peptidase C85 family.</text>
</comment>
<dbReference type="EC" id="3.4.19.12" evidence="3"/>
<dbReference type="PROSITE" id="PS50802">
    <property type="entry name" value="OTU"/>
    <property type="match status" value="1"/>
</dbReference>
<evidence type="ECO:0000256" key="1">
    <source>
        <dbReference type="ARBA" id="ARBA00000707"/>
    </source>
</evidence>
<evidence type="ECO:0000256" key="7">
    <source>
        <dbReference type="SAM" id="MobiDB-lite"/>
    </source>
</evidence>
<dbReference type="PANTHER" id="PTHR12419">
    <property type="entry name" value="OTU DOMAIN CONTAINING PROTEIN"/>
    <property type="match status" value="1"/>
</dbReference>
<feature type="region of interest" description="Disordered" evidence="7">
    <location>
        <begin position="235"/>
        <end position="308"/>
    </location>
</feature>
<proteinExistence type="inferred from homology"/>
<keyword evidence="4" id="KW-0645">Protease</keyword>
<dbReference type="PANTHER" id="PTHR12419:SF4">
    <property type="entry name" value="OTU DOMAIN-CONTAINING PROTEIN 5"/>
    <property type="match status" value="1"/>
</dbReference>
<dbReference type="GeneID" id="17326816"/>
<feature type="compositionally biased region" description="Polar residues" evidence="7">
    <location>
        <begin position="295"/>
        <end position="308"/>
    </location>
</feature>
<sequence length="308" mass="33688">MRADGNCLFRALAHALWGDAELHVPLRAKVIDYLSQERDYFSQFVAEDFARYVRRKSRDGTHGNHLELQAAAELFGKPIEVYSYGPTPVTIIDSWSMHAGEDSTRRPEPVRLSFHRRSHYNAVEPLAIAGEKRIAQAKRERELQWRATLDAQATQNEMEKAVVALSLVEASRRESAAGSSASSSTPMLPSTVLALIHAGYTEERAKEAYQVAGHGGLGAMVQHLTSEFFSPKSYVPPSFRQSMRGSTSTATGGPARSSQPSRVGPEPGIHGTDRKSEVSSVLKKGSGTEAPPVNTEGNSNQRTENANE</sequence>
<dbReference type="SUPFAM" id="SSF54001">
    <property type="entry name" value="Cysteine proteinases"/>
    <property type="match status" value="1"/>
</dbReference>
<dbReference type="AlphaFoldDB" id="R7QKZ1"/>
<dbReference type="GO" id="GO:0016579">
    <property type="term" value="P:protein deubiquitination"/>
    <property type="evidence" value="ECO:0007669"/>
    <property type="project" value="TreeGrafter"/>
</dbReference>
<dbReference type="Proteomes" id="UP000012073">
    <property type="component" value="Unassembled WGS sequence"/>
</dbReference>
<dbReference type="InterPro" id="IPR038765">
    <property type="entry name" value="Papain-like_cys_pep_sf"/>
</dbReference>
<dbReference type="STRING" id="2769.R7QKZ1"/>
<dbReference type="Gramene" id="CDF39187">
    <property type="protein sequence ID" value="CDF39187"/>
    <property type="gene ID" value="CHC_T00000160001"/>
</dbReference>
<evidence type="ECO:0000313" key="9">
    <source>
        <dbReference type="EMBL" id="CDF39187.1"/>
    </source>
</evidence>
<dbReference type="InterPro" id="IPR050704">
    <property type="entry name" value="Peptidase_C85-like"/>
</dbReference>
<dbReference type="CDD" id="cd22752">
    <property type="entry name" value="OTU_OTUD5-like"/>
    <property type="match status" value="1"/>
</dbReference>
<dbReference type="InterPro" id="IPR003323">
    <property type="entry name" value="OTU_dom"/>
</dbReference>
<evidence type="ECO:0000256" key="3">
    <source>
        <dbReference type="ARBA" id="ARBA00012759"/>
    </source>
</evidence>
<reference evidence="10" key="1">
    <citation type="journal article" date="2013" name="Proc. Natl. Acad. Sci. U.S.A.">
        <title>Genome structure and metabolic features in the red seaweed Chondrus crispus shed light on evolution of the Archaeplastida.</title>
        <authorList>
            <person name="Collen J."/>
            <person name="Porcel B."/>
            <person name="Carre W."/>
            <person name="Ball S.G."/>
            <person name="Chaparro C."/>
            <person name="Tonon T."/>
            <person name="Barbeyron T."/>
            <person name="Michel G."/>
            <person name="Noel B."/>
            <person name="Valentin K."/>
            <person name="Elias M."/>
            <person name="Artiguenave F."/>
            <person name="Arun A."/>
            <person name="Aury J.M."/>
            <person name="Barbosa-Neto J.F."/>
            <person name="Bothwell J.H."/>
            <person name="Bouget F.Y."/>
            <person name="Brillet L."/>
            <person name="Cabello-Hurtado F."/>
            <person name="Capella-Gutierrez S."/>
            <person name="Charrier B."/>
            <person name="Cladiere L."/>
            <person name="Cock J.M."/>
            <person name="Coelho S.M."/>
            <person name="Colleoni C."/>
            <person name="Czjzek M."/>
            <person name="Da Silva C."/>
            <person name="Delage L."/>
            <person name="Denoeud F."/>
            <person name="Deschamps P."/>
            <person name="Dittami S.M."/>
            <person name="Gabaldon T."/>
            <person name="Gachon C.M."/>
            <person name="Groisillier A."/>
            <person name="Herve C."/>
            <person name="Jabbari K."/>
            <person name="Katinka M."/>
            <person name="Kloareg B."/>
            <person name="Kowalczyk N."/>
            <person name="Labadie K."/>
            <person name="Leblanc C."/>
            <person name="Lopez P.J."/>
            <person name="McLachlan D.H."/>
            <person name="Meslet-Cladiere L."/>
            <person name="Moustafa A."/>
            <person name="Nehr Z."/>
            <person name="Nyvall Collen P."/>
            <person name="Panaud O."/>
            <person name="Partensky F."/>
            <person name="Poulain J."/>
            <person name="Rensing S.A."/>
            <person name="Rousvoal S."/>
            <person name="Samson G."/>
            <person name="Symeonidi A."/>
            <person name="Weissenbach J."/>
            <person name="Zambounis A."/>
            <person name="Wincker P."/>
            <person name="Boyen C."/>
        </authorList>
    </citation>
    <scope>NUCLEOTIDE SEQUENCE [LARGE SCALE GENOMIC DNA]</scope>
    <source>
        <strain evidence="10">cv. Stackhouse</strain>
    </source>
</reference>
<evidence type="ECO:0000259" key="8">
    <source>
        <dbReference type="PROSITE" id="PS50802"/>
    </source>
</evidence>
<dbReference type="Pfam" id="PF02338">
    <property type="entry name" value="OTU"/>
    <property type="match status" value="1"/>
</dbReference>
<dbReference type="RefSeq" id="XP_005719098.1">
    <property type="nucleotide sequence ID" value="XM_005719041.1"/>
</dbReference>